<dbReference type="Pfam" id="PF12893">
    <property type="entry name" value="Lumazine_bd_2"/>
    <property type="match status" value="1"/>
</dbReference>
<dbReference type="AlphaFoldDB" id="A0A2S7WSH9"/>
<gene>
    <name evidence="1" type="ORF">BTO18_15805</name>
</gene>
<name>A0A2S7WSH9_9FLAO</name>
<evidence type="ECO:0000313" key="1">
    <source>
        <dbReference type="EMBL" id="PQJ80550.1"/>
    </source>
</evidence>
<reference evidence="1 2" key="1">
    <citation type="submission" date="2016-12" db="EMBL/GenBank/DDBJ databases">
        <title>Trade-off between light-utilization and light-protection in marine flavobacteria.</title>
        <authorList>
            <person name="Kumagai Y."/>
            <person name="Yoshizawa S."/>
            <person name="Kogure K."/>
            <person name="Iwasaki W."/>
        </authorList>
    </citation>
    <scope>NUCLEOTIDE SEQUENCE [LARGE SCALE GENOMIC DNA]</scope>
    <source>
        <strain evidence="1 2">NBRC 108759</strain>
    </source>
</reference>
<sequence>MKVPIVKDNKVIGFKNRYFKEVVPKWGNRKKLPKTTLENCALHILNIDIVDNTIASAKISMKVDTIIYIDILSLNKIKGLWKITNKIYTVRK</sequence>
<dbReference type="InterPro" id="IPR039437">
    <property type="entry name" value="FrzH/put_lumazine-bd"/>
</dbReference>
<dbReference type="EMBL" id="MSCN01000001">
    <property type="protein sequence ID" value="PQJ80550.1"/>
    <property type="molecule type" value="Genomic_DNA"/>
</dbReference>
<dbReference type="SUPFAM" id="SSF54427">
    <property type="entry name" value="NTF2-like"/>
    <property type="match status" value="1"/>
</dbReference>
<proteinExistence type="predicted"/>
<accession>A0A2S7WSH9</accession>
<keyword evidence="2" id="KW-1185">Reference proteome</keyword>
<dbReference type="InterPro" id="IPR032710">
    <property type="entry name" value="NTF2-like_dom_sf"/>
</dbReference>
<organism evidence="1 2">
    <name type="scientific">Polaribacter porphyrae</name>
    <dbReference type="NCBI Taxonomy" id="1137780"/>
    <lineage>
        <taxon>Bacteria</taxon>
        <taxon>Pseudomonadati</taxon>
        <taxon>Bacteroidota</taxon>
        <taxon>Flavobacteriia</taxon>
        <taxon>Flavobacteriales</taxon>
        <taxon>Flavobacteriaceae</taxon>
    </lineage>
</organism>
<evidence type="ECO:0000313" key="2">
    <source>
        <dbReference type="Proteomes" id="UP000238882"/>
    </source>
</evidence>
<protein>
    <submittedName>
        <fullName evidence="1">Uncharacterized protein</fullName>
    </submittedName>
</protein>
<comment type="caution">
    <text evidence="1">The sequence shown here is derived from an EMBL/GenBank/DDBJ whole genome shotgun (WGS) entry which is preliminary data.</text>
</comment>
<dbReference type="Proteomes" id="UP000238882">
    <property type="component" value="Unassembled WGS sequence"/>
</dbReference>
<dbReference type="Gene3D" id="3.10.450.50">
    <property type="match status" value="1"/>
</dbReference>